<feature type="compositionally biased region" description="Pro residues" evidence="4">
    <location>
        <begin position="491"/>
        <end position="502"/>
    </location>
</feature>
<feature type="compositionally biased region" description="Low complexity" evidence="4">
    <location>
        <begin position="481"/>
        <end position="490"/>
    </location>
</feature>
<keyword evidence="2" id="KW-0067">ATP-binding</keyword>
<reference evidence="5 6" key="1">
    <citation type="submission" date="2023-07" db="EMBL/GenBank/DDBJ databases">
        <title>Sequencing the genomes of 1000 actinobacteria strains.</title>
        <authorList>
            <person name="Klenk H.-P."/>
        </authorList>
    </citation>
    <scope>NUCLEOTIDE SEQUENCE [LARGE SCALE GENOMIC DNA]</scope>
    <source>
        <strain evidence="5 6">DSM 44709</strain>
    </source>
</reference>
<dbReference type="PANTHER" id="PTHR42749">
    <property type="entry name" value="CELL SHAPE-DETERMINING PROTEIN MREB"/>
    <property type="match status" value="1"/>
</dbReference>
<keyword evidence="6" id="KW-1185">Reference proteome</keyword>
<dbReference type="GO" id="GO:0005524">
    <property type="term" value="F:ATP binding"/>
    <property type="evidence" value="ECO:0007669"/>
    <property type="project" value="UniProtKB-KW"/>
</dbReference>
<keyword evidence="3" id="KW-0143">Chaperone</keyword>
<evidence type="ECO:0008006" key="7">
    <source>
        <dbReference type="Google" id="ProtNLM"/>
    </source>
</evidence>
<feature type="region of interest" description="Disordered" evidence="4">
    <location>
        <begin position="355"/>
        <end position="543"/>
    </location>
</feature>
<dbReference type="InterPro" id="IPR043129">
    <property type="entry name" value="ATPase_NBD"/>
</dbReference>
<protein>
    <recommendedName>
        <fullName evidence="7">Hsp70 protein</fullName>
    </recommendedName>
</protein>
<keyword evidence="1" id="KW-0547">Nucleotide-binding</keyword>
<dbReference type="Pfam" id="PF00012">
    <property type="entry name" value="HSP70"/>
    <property type="match status" value="1"/>
</dbReference>
<organism evidence="5 6">
    <name type="scientific">Catenuloplanes indicus</name>
    <dbReference type="NCBI Taxonomy" id="137267"/>
    <lineage>
        <taxon>Bacteria</taxon>
        <taxon>Bacillati</taxon>
        <taxon>Actinomycetota</taxon>
        <taxon>Actinomycetes</taxon>
        <taxon>Micromonosporales</taxon>
        <taxon>Micromonosporaceae</taxon>
        <taxon>Catenuloplanes</taxon>
    </lineage>
</organism>
<dbReference type="SUPFAM" id="SSF53067">
    <property type="entry name" value="Actin-like ATPase domain"/>
    <property type="match status" value="2"/>
</dbReference>
<dbReference type="RefSeq" id="WP_307248112.1">
    <property type="nucleotide sequence ID" value="NZ_JAUSUZ010000001.1"/>
</dbReference>
<evidence type="ECO:0000313" key="5">
    <source>
        <dbReference type="EMBL" id="MDQ0371382.1"/>
    </source>
</evidence>
<evidence type="ECO:0000256" key="4">
    <source>
        <dbReference type="SAM" id="MobiDB-lite"/>
    </source>
</evidence>
<proteinExistence type="predicted"/>
<dbReference type="PRINTS" id="PR00301">
    <property type="entry name" value="HEATSHOCK70"/>
</dbReference>
<name>A0AAE3W8U4_9ACTN</name>
<gene>
    <name evidence="5" type="ORF">J2S42_008051</name>
</gene>
<comment type="caution">
    <text evidence="5">The sequence shown here is derived from an EMBL/GenBank/DDBJ whole genome shotgun (WGS) entry which is preliminary data.</text>
</comment>
<evidence type="ECO:0000256" key="2">
    <source>
        <dbReference type="ARBA" id="ARBA00022840"/>
    </source>
</evidence>
<dbReference type="Gene3D" id="3.30.420.40">
    <property type="match status" value="2"/>
</dbReference>
<feature type="compositionally biased region" description="Low complexity" evidence="4">
    <location>
        <begin position="392"/>
        <end position="410"/>
    </location>
</feature>
<dbReference type="PANTHER" id="PTHR42749:SF1">
    <property type="entry name" value="CELL SHAPE-DETERMINING PROTEIN MREB"/>
    <property type="match status" value="1"/>
</dbReference>
<accession>A0AAE3W8U4</accession>
<feature type="compositionally biased region" description="Low complexity" evidence="4">
    <location>
        <begin position="368"/>
        <end position="378"/>
    </location>
</feature>
<dbReference type="AlphaFoldDB" id="A0AAE3W8U4"/>
<dbReference type="InterPro" id="IPR013126">
    <property type="entry name" value="Hsp_70_fam"/>
</dbReference>
<evidence type="ECO:0000256" key="3">
    <source>
        <dbReference type="ARBA" id="ARBA00023186"/>
    </source>
</evidence>
<dbReference type="EMBL" id="JAUSUZ010000001">
    <property type="protein sequence ID" value="MDQ0371382.1"/>
    <property type="molecule type" value="Genomic_DNA"/>
</dbReference>
<dbReference type="Proteomes" id="UP001240236">
    <property type="component" value="Unassembled WGS sequence"/>
</dbReference>
<dbReference type="Gene3D" id="3.90.640.10">
    <property type="entry name" value="Actin, Chain A, domain 4"/>
    <property type="match status" value="1"/>
</dbReference>
<evidence type="ECO:0000256" key="1">
    <source>
        <dbReference type="ARBA" id="ARBA00022741"/>
    </source>
</evidence>
<feature type="compositionally biased region" description="Pro residues" evidence="4">
    <location>
        <begin position="435"/>
        <end position="452"/>
    </location>
</feature>
<evidence type="ECO:0000313" key="6">
    <source>
        <dbReference type="Proteomes" id="UP001240236"/>
    </source>
</evidence>
<sequence length="736" mass="75338">MNAAARLGIDFGTSHTVGMLAVGGRPPVPLLFDGSPLLPSAVWADPSGRLIVGRDAQHAAQTDPAGYEPHPKRHIDEETMLLGTAQPSVESVIATVLGHVAAEAGRVAGRPVGTVVLTHPAAWAAQRRQRLESAARTVFPEVTLVPEPVAAAGYVVHRAAARIPPGGRVVVYDFGAGTFDVSVVRADPDGLRVVASEGLDDTGGADVDAAVVELLAHTFAPRDPAAWQRLAAPATRADRRAARTMWDGARTAKEVLSRATSTVLHVPIFDEEVPLGREQLDQAARPILERTLVATRRVVAGAGGTPAGVFLVGGASRMPLTAALLYQSLGVRPTLLDQPELVVAEGALYATTPASLPAAVTPPPRQPPGARQQAAGHPPGTPPARSVPVPPQSSHSPVSPPAGHSPAPHASAPPPGHPQTPGPQTPGYPRTPGQAQPPAPGRPQAHPQPPGYPQALGHPQAPGFPRPLGQPQAPGHPPSPAAGSSAAPGQPAAPPAGYPASPPSGHAAAPLTAQAGTPGPRAALPSGHQPGPVSGAGGTAPATGVPAVSARRGLVIAIAVVSVLIVAVATSITVRAATTGRWPFLAGPSPSPSISPGLDPCVIGVWKQQKYVIENTIDGKPTDFTGYDTGTDTYRPDGSYEIVYSGSPFRATVRDDLWEHIVTGRVTGRYTTTGGKLAATDVAATGTSKLLVNGDLDNSRALSVSDDASSYECRDDTLVIHGTFYGVELTRTAATP</sequence>
<dbReference type="GO" id="GO:0140662">
    <property type="term" value="F:ATP-dependent protein folding chaperone"/>
    <property type="evidence" value="ECO:0007669"/>
    <property type="project" value="InterPro"/>
</dbReference>
<feature type="compositionally biased region" description="Pro residues" evidence="4">
    <location>
        <begin position="411"/>
        <end position="426"/>
    </location>
</feature>